<gene>
    <name evidence="1" type="ORF">J1N35_034016</name>
</gene>
<evidence type="ECO:0000313" key="1">
    <source>
        <dbReference type="EMBL" id="KAH1055951.1"/>
    </source>
</evidence>
<name>A0A9D3UR66_9ROSI</name>
<organism evidence="1 2">
    <name type="scientific">Gossypium stocksii</name>
    <dbReference type="NCBI Taxonomy" id="47602"/>
    <lineage>
        <taxon>Eukaryota</taxon>
        <taxon>Viridiplantae</taxon>
        <taxon>Streptophyta</taxon>
        <taxon>Embryophyta</taxon>
        <taxon>Tracheophyta</taxon>
        <taxon>Spermatophyta</taxon>
        <taxon>Magnoliopsida</taxon>
        <taxon>eudicotyledons</taxon>
        <taxon>Gunneridae</taxon>
        <taxon>Pentapetalae</taxon>
        <taxon>rosids</taxon>
        <taxon>malvids</taxon>
        <taxon>Malvales</taxon>
        <taxon>Malvaceae</taxon>
        <taxon>Malvoideae</taxon>
        <taxon>Gossypium</taxon>
    </lineage>
</organism>
<accession>A0A9D3UR66</accession>
<evidence type="ECO:0000313" key="2">
    <source>
        <dbReference type="Proteomes" id="UP000828251"/>
    </source>
</evidence>
<dbReference type="AlphaFoldDB" id="A0A9D3UR66"/>
<keyword evidence="2" id="KW-1185">Reference proteome</keyword>
<dbReference type="EMBL" id="JAIQCV010000010">
    <property type="protein sequence ID" value="KAH1055951.1"/>
    <property type="molecule type" value="Genomic_DNA"/>
</dbReference>
<comment type="caution">
    <text evidence="1">The sequence shown here is derived from an EMBL/GenBank/DDBJ whole genome shotgun (WGS) entry which is preliminary data.</text>
</comment>
<proteinExistence type="predicted"/>
<dbReference type="OrthoDB" id="10415579at2759"/>
<dbReference type="Proteomes" id="UP000828251">
    <property type="component" value="Unassembled WGS sequence"/>
</dbReference>
<protein>
    <submittedName>
        <fullName evidence="1">Uncharacterized protein</fullName>
    </submittedName>
</protein>
<sequence>MERGVPSMLVDVVENARAIKDILLALRTKEFIRDKTIEDACFAKHRIDTMLINSGLLNNVAFVKPYVLKCYSRNMIELDESLDETAATITNNICRSWHKKGRIGASSLSTVLVSLFVEMIKFVAAQLVFDQVIGHVEKGKHVIVETIKQSVEKGANQVEQSEYDATSIAREAEVPTLSTL</sequence>
<reference evidence="1 2" key="1">
    <citation type="journal article" date="2021" name="Plant Biotechnol. J.">
        <title>Multi-omics assisted identification of the key and species-specific regulatory components of drought-tolerant mechanisms in Gossypium stocksii.</title>
        <authorList>
            <person name="Yu D."/>
            <person name="Ke L."/>
            <person name="Zhang D."/>
            <person name="Wu Y."/>
            <person name="Sun Y."/>
            <person name="Mei J."/>
            <person name="Sun J."/>
            <person name="Sun Y."/>
        </authorList>
    </citation>
    <scope>NUCLEOTIDE SEQUENCE [LARGE SCALE GENOMIC DNA]</scope>
    <source>
        <strain evidence="2">cv. E1</strain>
        <tissue evidence="1">Leaf</tissue>
    </source>
</reference>